<feature type="domain" description="Integrase catalytic" evidence="1">
    <location>
        <begin position="130"/>
        <end position="232"/>
    </location>
</feature>
<dbReference type="NCBIfam" id="NF033546">
    <property type="entry name" value="transpos_IS21"/>
    <property type="match status" value="1"/>
</dbReference>
<dbReference type="Pfam" id="PF00665">
    <property type="entry name" value="rve"/>
    <property type="match status" value="1"/>
</dbReference>
<dbReference type="STRING" id="1280514.AXFE_19980"/>
<dbReference type="InterPro" id="IPR001584">
    <property type="entry name" value="Integrase_cat-core"/>
</dbReference>
<dbReference type="InterPro" id="IPR054353">
    <property type="entry name" value="IstA-like_C"/>
</dbReference>
<dbReference type="OrthoDB" id="2065409at2"/>
<dbReference type="RefSeq" id="WP_052605647.1">
    <property type="nucleotide sequence ID" value="NZ_JXYS01000063.1"/>
</dbReference>
<feature type="domain" description="Transposase for insertion sequence element IS21-like C-terminal" evidence="2">
    <location>
        <begin position="307"/>
        <end position="372"/>
    </location>
</feature>
<gene>
    <name evidence="3" type="ORF">AXFE_19980</name>
</gene>
<dbReference type="Proteomes" id="UP000032360">
    <property type="component" value="Unassembled WGS sequence"/>
</dbReference>
<dbReference type="GO" id="GO:0015074">
    <property type="term" value="P:DNA integration"/>
    <property type="evidence" value="ECO:0007669"/>
    <property type="project" value="InterPro"/>
</dbReference>
<proteinExistence type="predicted"/>
<evidence type="ECO:0000313" key="4">
    <source>
        <dbReference type="Proteomes" id="UP000032360"/>
    </source>
</evidence>
<evidence type="ECO:0000313" key="3">
    <source>
        <dbReference type="EMBL" id="KJF17139.1"/>
    </source>
</evidence>
<evidence type="ECO:0000259" key="2">
    <source>
        <dbReference type="Pfam" id="PF22483"/>
    </source>
</evidence>
<name>A0A0D8HH11_9ACTN</name>
<organism evidence="3 4">
    <name type="scientific">Acidithrix ferrooxidans</name>
    <dbReference type="NCBI Taxonomy" id="1280514"/>
    <lineage>
        <taxon>Bacteria</taxon>
        <taxon>Bacillati</taxon>
        <taxon>Actinomycetota</taxon>
        <taxon>Acidimicrobiia</taxon>
        <taxon>Acidimicrobiales</taxon>
        <taxon>Acidimicrobiaceae</taxon>
        <taxon>Acidithrix</taxon>
    </lineage>
</organism>
<protein>
    <submittedName>
        <fullName evidence="3">Integrase core domain protein</fullName>
    </submittedName>
</protein>
<evidence type="ECO:0000259" key="1">
    <source>
        <dbReference type="Pfam" id="PF00665"/>
    </source>
</evidence>
<reference evidence="3 4" key="1">
    <citation type="submission" date="2015-01" db="EMBL/GenBank/DDBJ databases">
        <title>Draft genome of the acidophilic iron oxidizer Acidithrix ferrooxidans strain Py-F3.</title>
        <authorList>
            <person name="Poehlein A."/>
            <person name="Eisen S."/>
            <person name="Schloemann M."/>
            <person name="Johnson B.D."/>
            <person name="Daniel R."/>
            <person name="Muehling M."/>
        </authorList>
    </citation>
    <scope>NUCLEOTIDE SEQUENCE [LARGE SCALE GENOMIC DNA]</scope>
    <source>
        <strain evidence="3 4">Py-F3</strain>
    </source>
</reference>
<dbReference type="PANTHER" id="PTHR35004:SF7">
    <property type="entry name" value="INTEGRASE PROTEIN"/>
    <property type="match status" value="1"/>
</dbReference>
<dbReference type="AlphaFoldDB" id="A0A0D8HH11"/>
<dbReference type="PANTHER" id="PTHR35004">
    <property type="entry name" value="TRANSPOSASE RV3428C-RELATED"/>
    <property type="match status" value="1"/>
</dbReference>
<dbReference type="PATRIC" id="fig|1280514.3.peg.2625"/>
<dbReference type="Pfam" id="PF22483">
    <property type="entry name" value="Mu-transpos_C_2"/>
    <property type="match status" value="1"/>
</dbReference>
<sequence>MELYENIRVAVNKEGFSIRGAANKFKVHRRVVRRALMNAMPPERSPSSVMRPKLGQYELIVRKWLEDDCNVAPKQRHTGTRVWRRLVDECQADVSVSAVRVMVKALRAEIDLPVPTAMIPQIHLPGKRPDVDFGDVLVYVNGEKIKAKMFAMRLSHSGKAFHMVYSGESQECFFDGHEKAFEFFGGVPEVIRYDNLTSAVQKVLSGRERMENERFVAFRSHYGFTSSFCTPGIDGAHEKGGIEGEVKRARRRYFVPLPHGQTLGEINDKLHLRVDNDDKTRHISYRRTTAHTDFTEEKKHLMQLVSEPFGSAKILFPKVDAKSRISVRSCHYSVPVSLIGKSVEVALSASDLVVVHKGKVVARHDRLIHRGDSSLILDHYLEAFTRKPGAFASAVPLDQAKKNGTFWAEHASFLAAATQKYGERDGVFEMISVLLIGRRLPKVAIVAGINCALEMNSPKASYVEIKAREYLEPKETVPLSKCPEVTSELVDLGQYEQLLMGQVAS</sequence>
<dbReference type="EMBL" id="JXYS01000063">
    <property type="protein sequence ID" value="KJF17139.1"/>
    <property type="molecule type" value="Genomic_DNA"/>
</dbReference>
<accession>A0A0D8HH11</accession>
<keyword evidence="4" id="KW-1185">Reference proteome</keyword>
<comment type="caution">
    <text evidence="3">The sequence shown here is derived from an EMBL/GenBank/DDBJ whole genome shotgun (WGS) entry which is preliminary data.</text>
</comment>